<feature type="region of interest" description="Disordered" evidence="1">
    <location>
        <begin position="230"/>
        <end position="273"/>
    </location>
</feature>
<protein>
    <submittedName>
        <fullName evidence="2">Uncharacterized protein</fullName>
    </submittedName>
</protein>
<reference evidence="2" key="1">
    <citation type="submission" date="2007-07" db="EMBL/GenBank/DDBJ databases">
        <title>PCAP assembly of the Caenorhabditis remanei genome.</title>
        <authorList>
            <consortium name="The Caenorhabditis remanei Sequencing Consortium"/>
            <person name="Wilson R.K."/>
        </authorList>
    </citation>
    <scope>NUCLEOTIDE SEQUENCE [LARGE SCALE GENOMIC DNA]</scope>
    <source>
        <strain evidence="2">PB4641</strain>
    </source>
</reference>
<feature type="compositionally biased region" description="Polar residues" evidence="1">
    <location>
        <begin position="198"/>
        <end position="210"/>
    </location>
</feature>
<organism evidence="3">
    <name type="scientific">Caenorhabditis remanei</name>
    <name type="common">Caenorhabditis vulgaris</name>
    <dbReference type="NCBI Taxonomy" id="31234"/>
    <lineage>
        <taxon>Eukaryota</taxon>
        <taxon>Metazoa</taxon>
        <taxon>Ecdysozoa</taxon>
        <taxon>Nematoda</taxon>
        <taxon>Chromadorea</taxon>
        <taxon>Rhabditida</taxon>
        <taxon>Rhabditina</taxon>
        <taxon>Rhabditomorpha</taxon>
        <taxon>Rhabditoidea</taxon>
        <taxon>Rhabditidae</taxon>
        <taxon>Peloderinae</taxon>
        <taxon>Caenorhabditis</taxon>
    </lineage>
</organism>
<dbReference type="Proteomes" id="UP000008281">
    <property type="component" value="Unassembled WGS sequence"/>
</dbReference>
<name>E3N2F7_CAERE</name>
<evidence type="ECO:0000256" key="1">
    <source>
        <dbReference type="SAM" id="MobiDB-lite"/>
    </source>
</evidence>
<evidence type="ECO:0000313" key="2">
    <source>
        <dbReference type="EMBL" id="EFO84074.1"/>
    </source>
</evidence>
<feature type="region of interest" description="Disordered" evidence="1">
    <location>
        <begin position="198"/>
        <end position="217"/>
    </location>
</feature>
<keyword evidence="3" id="KW-1185">Reference proteome</keyword>
<sequence length="342" mass="38952">MEYESYFDLEKYTKYTGKYKNNLLTPDIRIMHYAAQHNIPDHRTGPDMSPDSFVRWEEFMSGVDITRSMLRSPHPPLPPGLTPDPLYSDLPTPTFDEYMHHLAKVYSNQEVPTANTPPVKCEPLFPFDIQGIPPIGPPTPGCHPFPVLYHDQRNPVTDEIFDKYFLYLKTCSSQFLPPRRRYSFPSFDVMNYDPSGSQYSSDGGFSQNFSGGHESGLRPDMRQYLQLQYNYSGGPQSSSAERHTQNAPGGHGQDRGFGTSDSATISHRKRKRSEPLTVDDIIEKLNRPLEDERIVPEDVIKKVKDFIIQNGATITKISKLVGKKISRLKRSNGAWQGEKTFL</sequence>
<dbReference type="RefSeq" id="XP_003097414.2">
    <property type="nucleotide sequence ID" value="XM_003097366.2"/>
</dbReference>
<dbReference type="CTD" id="9827906"/>
<dbReference type="KEGG" id="crq:GCK72_012715"/>
<dbReference type="HOGENOM" id="CLU_811946_0_0_1"/>
<evidence type="ECO:0000313" key="3">
    <source>
        <dbReference type="Proteomes" id="UP000008281"/>
    </source>
</evidence>
<dbReference type="AlphaFoldDB" id="E3N2F7"/>
<gene>
    <name evidence="2" type="ORF">CRE_16948</name>
</gene>
<feature type="compositionally biased region" description="Polar residues" evidence="1">
    <location>
        <begin position="230"/>
        <end position="239"/>
    </location>
</feature>
<accession>E3N2F7</accession>
<proteinExistence type="predicted"/>
<dbReference type="EMBL" id="DS268512">
    <property type="protein sequence ID" value="EFO84074.1"/>
    <property type="molecule type" value="Genomic_DNA"/>
</dbReference>
<dbReference type="GeneID" id="9827906"/>